<comment type="caution">
    <text evidence="6">The sequence shown here is derived from an EMBL/GenBank/DDBJ whole genome shotgun (WGS) entry which is preliminary data.</text>
</comment>
<evidence type="ECO:0000313" key="6">
    <source>
        <dbReference type="EMBL" id="MBA8889368.1"/>
    </source>
</evidence>
<keyword evidence="3" id="KW-0862">Zinc</keyword>
<evidence type="ECO:0000256" key="4">
    <source>
        <dbReference type="ARBA" id="ARBA00023239"/>
    </source>
</evidence>
<comment type="similarity">
    <text evidence="1">Belongs to the Gfa family.</text>
</comment>
<dbReference type="AlphaFoldDB" id="A0A839F747"/>
<dbReference type="PANTHER" id="PTHR33337">
    <property type="entry name" value="GFA DOMAIN-CONTAINING PROTEIN"/>
    <property type="match status" value="1"/>
</dbReference>
<dbReference type="RefSeq" id="WP_182532401.1">
    <property type="nucleotide sequence ID" value="NZ_JACGXL010000006.1"/>
</dbReference>
<evidence type="ECO:0000313" key="7">
    <source>
        <dbReference type="Proteomes" id="UP000550401"/>
    </source>
</evidence>
<organism evidence="6 7">
    <name type="scientific">Dokdonella fugitiva</name>
    <dbReference type="NCBI Taxonomy" id="328517"/>
    <lineage>
        <taxon>Bacteria</taxon>
        <taxon>Pseudomonadati</taxon>
        <taxon>Pseudomonadota</taxon>
        <taxon>Gammaproteobacteria</taxon>
        <taxon>Lysobacterales</taxon>
        <taxon>Rhodanobacteraceae</taxon>
        <taxon>Dokdonella</taxon>
    </lineage>
</organism>
<accession>A0A839F747</accession>
<sequence length="132" mass="14208">MHSGSCLCGTVRYEIRGDLGAAFFCHCSLCRKASGSAFAANVVVEGEDFAIVAGDEAIGRHRSSATLVREFCTRCGSPLVSRRDGITQVRVRMGTLDTPHAHGPGAHIFVASKADWFEIHDTLPQHTDRPAP</sequence>
<name>A0A839F747_9GAMM</name>
<dbReference type="SUPFAM" id="SSF51316">
    <property type="entry name" value="Mss4-like"/>
    <property type="match status" value="1"/>
</dbReference>
<dbReference type="EMBL" id="JACGXL010000006">
    <property type="protein sequence ID" value="MBA8889368.1"/>
    <property type="molecule type" value="Genomic_DNA"/>
</dbReference>
<keyword evidence="4" id="KW-0456">Lyase</keyword>
<dbReference type="Pfam" id="PF04828">
    <property type="entry name" value="GFA"/>
    <property type="match status" value="1"/>
</dbReference>
<evidence type="ECO:0000256" key="2">
    <source>
        <dbReference type="ARBA" id="ARBA00022723"/>
    </source>
</evidence>
<feature type="domain" description="CENP-V/GFA" evidence="5">
    <location>
        <begin position="2"/>
        <end position="118"/>
    </location>
</feature>
<dbReference type="PROSITE" id="PS51891">
    <property type="entry name" value="CENP_V_GFA"/>
    <property type="match status" value="1"/>
</dbReference>
<keyword evidence="2" id="KW-0479">Metal-binding</keyword>
<dbReference type="InterPro" id="IPR011057">
    <property type="entry name" value="Mss4-like_sf"/>
</dbReference>
<protein>
    <recommendedName>
        <fullName evidence="5">CENP-V/GFA domain-containing protein</fullName>
    </recommendedName>
</protein>
<keyword evidence="7" id="KW-1185">Reference proteome</keyword>
<dbReference type="GO" id="GO:0016846">
    <property type="term" value="F:carbon-sulfur lyase activity"/>
    <property type="evidence" value="ECO:0007669"/>
    <property type="project" value="InterPro"/>
</dbReference>
<evidence type="ECO:0000259" key="5">
    <source>
        <dbReference type="PROSITE" id="PS51891"/>
    </source>
</evidence>
<gene>
    <name evidence="6" type="ORF">FHW12_003611</name>
</gene>
<dbReference type="Proteomes" id="UP000550401">
    <property type="component" value="Unassembled WGS sequence"/>
</dbReference>
<dbReference type="GO" id="GO:0046872">
    <property type="term" value="F:metal ion binding"/>
    <property type="evidence" value="ECO:0007669"/>
    <property type="project" value="UniProtKB-KW"/>
</dbReference>
<dbReference type="PANTHER" id="PTHR33337:SF40">
    <property type="entry name" value="CENP-V_GFA DOMAIN-CONTAINING PROTEIN-RELATED"/>
    <property type="match status" value="1"/>
</dbReference>
<dbReference type="Gene3D" id="3.90.1590.10">
    <property type="entry name" value="glutathione-dependent formaldehyde- activating enzyme (gfa)"/>
    <property type="match status" value="1"/>
</dbReference>
<dbReference type="InterPro" id="IPR006913">
    <property type="entry name" value="CENP-V/GFA"/>
</dbReference>
<proteinExistence type="inferred from homology"/>
<reference evidence="6 7" key="1">
    <citation type="submission" date="2020-07" db="EMBL/GenBank/DDBJ databases">
        <title>Genomic Encyclopedia of Type Strains, Phase IV (KMG-V): Genome sequencing to study the core and pangenomes of soil and plant-associated prokaryotes.</title>
        <authorList>
            <person name="Whitman W."/>
        </authorList>
    </citation>
    <scope>NUCLEOTIDE SEQUENCE [LARGE SCALE GENOMIC DNA]</scope>
    <source>
        <strain evidence="6 7">RH2WT43</strain>
    </source>
</reference>
<evidence type="ECO:0000256" key="3">
    <source>
        <dbReference type="ARBA" id="ARBA00022833"/>
    </source>
</evidence>
<evidence type="ECO:0000256" key="1">
    <source>
        <dbReference type="ARBA" id="ARBA00005495"/>
    </source>
</evidence>